<evidence type="ECO:0000256" key="6">
    <source>
        <dbReference type="ARBA" id="ARBA00023136"/>
    </source>
</evidence>
<keyword evidence="6 7" id="KW-0472">Membrane</keyword>
<keyword evidence="3" id="KW-1003">Cell membrane</keyword>
<evidence type="ECO:0000313" key="9">
    <source>
        <dbReference type="Proteomes" id="UP000008386"/>
    </source>
</evidence>
<keyword evidence="5 7" id="KW-1133">Transmembrane helix</keyword>
<feature type="transmembrane region" description="Helical" evidence="7">
    <location>
        <begin position="62"/>
        <end position="83"/>
    </location>
</feature>
<dbReference type="InterPro" id="IPR007208">
    <property type="entry name" value="MrpF/PhaF-like"/>
</dbReference>
<dbReference type="Pfam" id="PF04066">
    <property type="entry name" value="MrpF_PhaF"/>
    <property type="match status" value="1"/>
</dbReference>
<name>F8AIU1_PYRYC</name>
<evidence type="ECO:0000256" key="1">
    <source>
        <dbReference type="ARBA" id="ARBA00004651"/>
    </source>
</evidence>
<evidence type="ECO:0000256" key="3">
    <source>
        <dbReference type="ARBA" id="ARBA00022475"/>
    </source>
</evidence>
<evidence type="ECO:0000256" key="2">
    <source>
        <dbReference type="ARBA" id="ARBA00022448"/>
    </source>
</evidence>
<dbReference type="KEGG" id="pya:PYCH_06370"/>
<keyword evidence="4 7" id="KW-0812">Transmembrane</keyword>
<dbReference type="GeneID" id="10837213"/>
<dbReference type="GO" id="GO:0015385">
    <property type="term" value="F:sodium:proton antiporter activity"/>
    <property type="evidence" value="ECO:0007669"/>
    <property type="project" value="TreeGrafter"/>
</dbReference>
<dbReference type="STRING" id="529709.PYCH_06370"/>
<dbReference type="AlphaFoldDB" id="F8AIU1"/>
<dbReference type="EMBL" id="CP002779">
    <property type="protein sequence ID" value="AEH24325.1"/>
    <property type="molecule type" value="Genomic_DNA"/>
</dbReference>
<dbReference type="OrthoDB" id="84883at2157"/>
<feature type="transmembrane region" description="Helical" evidence="7">
    <location>
        <begin position="6"/>
        <end position="23"/>
    </location>
</feature>
<feature type="transmembrane region" description="Helical" evidence="7">
    <location>
        <begin position="35"/>
        <end position="56"/>
    </location>
</feature>
<organism evidence="8 9">
    <name type="scientific">Pyrococcus yayanosii (strain CH1 / JCM 16557)</name>
    <dbReference type="NCBI Taxonomy" id="529709"/>
    <lineage>
        <taxon>Archaea</taxon>
        <taxon>Methanobacteriati</taxon>
        <taxon>Methanobacteriota</taxon>
        <taxon>Thermococci</taxon>
        <taxon>Thermococcales</taxon>
        <taxon>Thermococcaceae</taxon>
        <taxon>Pyrococcus</taxon>
    </lineage>
</organism>
<accession>F8AIU1</accession>
<dbReference type="HOGENOM" id="CLU_125825_2_0_2"/>
<evidence type="ECO:0000256" key="4">
    <source>
        <dbReference type="ARBA" id="ARBA00022692"/>
    </source>
</evidence>
<evidence type="ECO:0000256" key="7">
    <source>
        <dbReference type="SAM" id="Phobius"/>
    </source>
</evidence>
<protein>
    <submittedName>
        <fullName evidence="8">Putative monovalent cation/H+ antiporter subunit F</fullName>
    </submittedName>
</protein>
<keyword evidence="9" id="KW-1185">Reference proteome</keyword>
<evidence type="ECO:0000256" key="5">
    <source>
        <dbReference type="ARBA" id="ARBA00022989"/>
    </source>
</evidence>
<reference evidence="8 9" key="1">
    <citation type="journal article" date="2011" name="J. Bacteriol.">
        <title>Complete genome sequence of the obligate piezophilic hyperthermophilic archaeon Pyrococcus yayanosii CH1.</title>
        <authorList>
            <person name="Jun X."/>
            <person name="Lupeng L."/>
            <person name="Minjuan X."/>
            <person name="Oger P."/>
            <person name="Fengping W."/>
            <person name="Jebbar M."/>
            <person name="Xiang X."/>
        </authorList>
    </citation>
    <scope>NUCLEOTIDE SEQUENCE [LARGE SCALE GENOMIC DNA]</scope>
    <source>
        <strain evidence="9">CH1 / JCM 16557</strain>
    </source>
</reference>
<comment type="subcellular location">
    <subcellularLocation>
        <location evidence="1">Cell membrane</location>
        <topology evidence="1">Multi-pass membrane protein</topology>
    </subcellularLocation>
</comment>
<evidence type="ECO:0000313" key="8">
    <source>
        <dbReference type="EMBL" id="AEH24325.1"/>
    </source>
</evidence>
<dbReference type="RefSeq" id="WP_013905382.1">
    <property type="nucleotide sequence ID" value="NC_015680.1"/>
</dbReference>
<dbReference type="GO" id="GO:0005886">
    <property type="term" value="C:plasma membrane"/>
    <property type="evidence" value="ECO:0007669"/>
    <property type="project" value="UniProtKB-SubCell"/>
</dbReference>
<dbReference type="PANTHER" id="PTHR34702:SF1">
    <property type="entry name" value="NA(+)_H(+) ANTIPORTER SUBUNIT F"/>
    <property type="match status" value="1"/>
</dbReference>
<dbReference type="eggNOG" id="arCOG03120">
    <property type="taxonomic scope" value="Archaea"/>
</dbReference>
<dbReference type="NCBIfam" id="NF006243">
    <property type="entry name" value="PRK08381.1"/>
    <property type="match status" value="1"/>
</dbReference>
<dbReference type="Proteomes" id="UP000008386">
    <property type="component" value="Chromosome"/>
</dbReference>
<proteinExistence type="predicted"/>
<dbReference type="PANTHER" id="PTHR34702">
    <property type="entry name" value="NA(+)/H(+) ANTIPORTER SUBUNIT F1"/>
    <property type="match status" value="1"/>
</dbReference>
<sequence>MAQEGILVAGIWFLLLTTIMATYRVMVGPTLPDRVVGLNTVTTKVVVMTAVLAVLWEEWYLIDAAIVLLMVNSVSGLLLAKYLERRGRRA</sequence>
<gene>
    <name evidence="8" type="ordered locus">PYCH_06370</name>
</gene>
<keyword evidence="2" id="KW-0813">Transport</keyword>